<feature type="region of interest" description="Disordered" evidence="1">
    <location>
        <begin position="246"/>
        <end position="267"/>
    </location>
</feature>
<dbReference type="Proteomes" id="UP000267821">
    <property type="component" value="Unassembled WGS sequence"/>
</dbReference>
<keyword evidence="5" id="KW-1185">Reference proteome</keyword>
<protein>
    <recommendedName>
        <fullName evidence="3">DUF7223 domain-containing protein</fullName>
    </recommendedName>
</protein>
<name>A0A3N4M434_9PEZI</name>
<feature type="compositionally biased region" description="Low complexity" evidence="1">
    <location>
        <begin position="247"/>
        <end position="258"/>
    </location>
</feature>
<evidence type="ECO:0000313" key="4">
    <source>
        <dbReference type="EMBL" id="RPB28669.1"/>
    </source>
</evidence>
<evidence type="ECO:0000256" key="2">
    <source>
        <dbReference type="SAM" id="SignalP"/>
    </source>
</evidence>
<dbReference type="STRING" id="1051890.A0A3N4M434"/>
<evidence type="ECO:0000313" key="5">
    <source>
        <dbReference type="Proteomes" id="UP000267821"/>
    </source>
</evidence>
<feature type="signal peptide" evidence="2">
    <location>
        <begin position="1"/>
        <end position="25"/>
    </location>
</feature>
<dbReference type="Pfam" id="PF23865">
    <property type="entry name" value="DUF7223"/>
    <property type="match status" value="1"/>
</dbReference>
<dbReference type="AlphaFoldDB" id="A0A3N4M434"/>
<feature type="domain" description="DUF7223" evidence="3">
    <location>
        <begin position="322"/>
        <end position="472"/>
    </location>
</feature>
<sequence length="707" mass="77602">MPTTYLTLKTLVLAGLASLPSLAYGHKNAVRLFPQGPSHGTTLVPYLTPRSLIKRDQVRIKETVNSIDLPELGQSVELLYGEDLGEVPSTTDPFVTIIEFLPAPNRAILLLEEYIVRPWQGGNIIHAAKCEGSLPKLDRVILDMVKNEQRVQIFNHWLARVSKAEELVVVTSDIMRGCGNKERKAFLVNSITTEGTLTTLDVTPIEWSMISLKMSVEFGRLSTTSLTKRLDPGLLSNVLRRDATFSTTTTGKPGLTPKASNDDDDGVKTEGLINIQPDIKQRLRLFPLPNIMPTISTSLPFDIPFLPEEDGRNYEIKQDPGLTVTCVDCTLKGVMSYYGKLDADLTFTSGLKLDQAYIVIDVTEDLKATVNLEVATGEQPFQYSLQQSIFPALGSQTGIVLASFGVTGVIEIRPYFDYAIGGSIEVGAPKTNVTFGGELRVKKGATLRWDLVQETSSQSGWDVEVTTFPMKINKADKDNFTLGLNISSIPSILMSLEIGSALGEAPIQVGAKLAMILPRLYTKSTLVREVTAMCAPPGPNDFTYFPYGIEFESGLYTALIGELFTTVDFDLGTGNLTLSANAAYEYIIWEKTFPFKDACFLFGDSKTGQGVLRNTSLPDIGEEWVFDVQKIEEKFKQSGEIPAGIDTKKLSEMQGLPEDLKTALVKLNDKNNTLNTTMSDQSQDNSGLRLEGSVWMLAIVAFGSAFF</sequence>
<gene>
    <name evidence="4" type="ORF">L211DRAFT_402907</name>
</gene>
<dbReference type="OrthoDB" id="5343380at2759"/>
<keyword evidence="2" id="KW-0732">Signal</keyword>
<reference evidence="4 5" key="1">
    <citation type="journal article" date="2018" name="Nat. Ecol. Evol.">
        <title>Pezizomycetes genomes reveal the molecular basis of ectomycorrhizal truffle lifestyle.</title>
        <authorList>
            <person name="Murat C."/>
            <person name="Payen T."/>
            <person name="Noel B."/>
            <person name="Kuo A."/>
            <person name="Morin E."/>
            <person name="Chen J."/>
            <person name="Kohler A."/>
            <person name="Krizsan K."/>
            <person name="Balestrini R."/>
            <person name="Da Silva C."/>
            <person name="Montanini B."/>
            <person name="Hainaut M."/>
            <person name="Levati E."/>
            <person name="Barry K.W."/>
            <person name="Belfiori B."/>
            <person name="Cichocki N."/>
            <person name="Clum A."/>
            <person name="Dockter R.B."/>
            <person name="Fauchery L."/>
            <person name="Guy J."/>
            <person name="Iotti M."/>
            <person name="Le Tacon F."/>
            <person name="Lindquist E.A."/>
            <person name="Lipzen A."/>
            <person name="Malagnac F."/>
            <person name="Mello A."/>
            <person name="Molinier V."/>
            <person name="Miyauchi S."/>
            <person name="Poulain J."/>
            <person name="Riccioni C."/>
            <person name="Rubini A."/>
            <person name="Sitrit Y."/>
            <person name="Splivallo R."/>
            <person name="Traeger S."/>
            <person name="Wang M."/>
            <person name="Zifcakova L."/>
            <person name="Wipf D."/>
            <person name="Zambonelli A."/>
            <person name="Paolocci F."/>
            <person name="Nowrousian M."/>
            <person name="Ottonello S."/>
            <person name="Baldrian P."/>
            <person name="Spatafora J.W."/>
            <person name="Henrissat B."/>
            <person name="Nagy L.G."/>
            <person name="Aury J.M."/>
            <person name="Wincker P."/>
            <person name="Grigoriev I.V."/>
            <person name="Bonfante P."/>
            <person name="Martin F.M."/>
        </authorList>
    </citation>
    <scope>NUCLEOTIDE SEQUENCE [LARGE SCALE GENOMIC DNA]</scope>
    <source>
        <strain evidence="4 5">ATCC MYA-4762</strain>
    </source>
</reference>
<dbReference type="InterPro" id="IPR055647">
    <property type="entry name" value="DUF7223"/>
</dbReference>
<organism evidence="4 5">
    <name type="scientific">Terfezia boudieri ATCC MYA-4762</name>
    <dbReference type="NCBI Taxonomy" id="1051890"/>
    <lineage>
        <taxon>Eukaryota</taxon>
        <taxon>Fungi</taxon>
        <taxon>Dikarya</taxon>
        <taxon>Ascomycota</taxon>
        <taxon>Pezizomycotina</taxon>
        <taxon>Pezizomycetes</taxon>
        <taxon>Pezizales</taxon>
        <taxon>Pezizaceae</taxon>
        <taxon>Terfezia</taxon>
    </lineage>
</organism>
<feature type="chain" id="PRO_5018149472" description="DUF7223 domain-containing protein" evidence="2">
    <location>
        <begin position="26"/>
        <end position="707"/>
    </location>
</feature>
<evidence type="ECO:0000256" key="1">
    <source>
        <dbReference type="SAM" id="MobiDB-lite"/>
    </source>
</evidence>
<proteinExistence type="predicted"/>
<dbReference type="EMBL" id="ML121529">
    <property type="protein sequence ID" value="RPB28669.1"/>
    <property type="molecule type" value="Genomic_DNA"/>
</dbReference>
<accession>A0A3N4M434</accession>
<evidence type="ECO:0000259" key="3">
    <source>
        <dbReference type="Pfam" id="PF23865"/>
    </source>
</evidence>
<dbReference type="InParanoid" id="A0A3N4M434"/>